<dbReference type="HOGENOM" id="CLU_2850786_0_0_1"/>
<name>E3RR83_PYRTT</name>
<protein>
    <submittedName>
        <fullName evidence="1">Uncharacterized protein</fullName>
    </submittedName>
</protein>
<dbReference type="EMBL" id="GL534609">
    <property type="protein sequence ID" value="EFQ91764.1"/>
    <property type="molecule type" value="Genomic_DNA"/>
</dbReference>
<sequence length="65" mass="7313">MAKDLPRDLFEFSVKFAVDNRLGVGIYAIELVAVQIDRDTKASGQFDARVDIHVDFDSWILACNP</sequence>
<dbReference type="Proteomes" id="UP000001067">
    <property type="component" value="Unassembled WGS sequence"/>
</dbReference>
<dbReference type="KEGG" id="pte:PTT_11295"/>
<evidence type="ECO:0000313" key="2">
    <source>
        <dbReference type="Proteomes" id="UP000001067"/>
    </source>
</evidence>
<keyword evidence="2" id="KW-1185">Reference proteome</keyword>
<organism evidence="2">
    <name type="scientific">Pyrenophora teres f. teres (strain 0-1)</name>
    <name type="common">Barley net blotch fungus</name>
    <name type="synonym">Drechslera teres f. teres</name>
    <dbReference type="NCBI Taxonomy" id="861557"/>
    <lineage>
        <taxon>Eukaryota</taxon>
        <taxon>Fungi</taxon>
        <taxon>Dikarya</taxon>
        <taxon>Ascomycota</taxon>
        <taxon>Pezizomycotina</taxon>
        <taxon>Dothideomycetes</taxon>
        <taxon>Pleosporomycetidae</taxon>
        <taxon>Pleosporales</taxon>
        <taxon>Pleosporineae</taxon>
        <taxon>Pleosporaceae</taxon>
        <taxon>Pyrenophora</taxon>
    </lineage>
</organism>
<gene>
    <name evidence="1" type="ORF">PTT_11295</name>
</gene>
<proteinExistence type="predicted"/>
<accession>E3RR83</accession>
<dbReference type="AlphaFoldDB" id="E3RR83"/>
<reference evidence="1 2" key="1">
    <citation type="journal article" date="2010" name="Genome Biol.">
        <title>A first genome assembly of the barley fungal pathogen Pyrenophora teres f. teres.</title>
        <authorList>
            <person name="Ellwood S.R."/>
            <person name="Liu Z."/>
            <person name="Syme R.A."/>
            <person name="Lai Z."/>
            <person name="Hane J.K."/>
            <person name="Keiper F."/>
            <person name="Moffat C.S."/>
            <person name="Oliver R.P."/>
            <person name="Friesen T.L."/>
        </authorList>
    </citation>
    <scope>NUCLEOTIDE SEQUENCE [LARGE SCALE GENOMIC DNA]</scope>
    <source>
        <strain evidence="1 2">0-1</strain>
    </source>
</reference>
<evidence type="ECO:0000313" key="1">
    <source>
        <dbReference type="EMBL" id="EFQ91764.1"/>
    </source>
</evidence>